<name>A0A9X2YLR0_9MYCO</name>
<dbReference type="AlphaFoldDB" id="A0A9X2YLR0"/>
<reference evidence="2" key="2">
    <citation type="journal article" date="2022" name="BMC Genomics">
        <title>Comparative genome analysis of mycobacteria focusing on tRNA and non-coding RNA.</title>
        <authorList>
            <person name="Behra P.R.K."/>
            <person name="Pettersson B.M.F."/>
            <person name="Ramesh M."/>
            <person name="Das S."/>
            <person name="Dasgupta S."/>
            <person name="Kirsebom L.A."/>
        </authorList>
    </citation>
    <scope>NUCLEOTIDE SEQUENCE</scope>
    <source>
        <strain evidence="2">DSM 44615</strain>
    </source>
</reference>
<sequence length="302" mass="34342">MAVPGESQPTVEDRVLTSSDTRITIRRRTARWSDEAVTVADAMDFWSFAAGAANVIMQLSSPGVGYGVVESKVDSGNLLKHPWKRARTTFQYLAVAILGTEADRAAMREAVNGAHRHVKSEPGSAVRYNAFDRDLQMWVAACLFVGLEDTYQLLRGEMTPEQSEQFYRSAWTLGTTLQVTEDQWPASRAGFDEYWNTACARVAVDDTVRAYLEDLIDLQMIRAPLRVTSRRLLRFLTIGFLAPVFRDAMGVRWSDAEQRWFERLFRTVALVNRFLPPFIRQGGSLVLLADVRRRIRRHRPLI</sequence>
<gene>
    <name evidence="2" type="ORF">H7I41_05845</name>
</gene>
<dbReference type="EMBL" id="JACKSJ010000043">
    <property type="protein sequence ID" value="MCV7169444.1"/>
    <property type="molecule type" value="Genomic_DNA"/>
</dbReference>
<keyword evidence="3" id="KW-1185">Reference proteome</keyword>
<dbReference type="PANTHER" id="PTHR36151:SF3">
    <property type="entry name" value="ER-BOUND OXYGENASE MPAB_MPAB'_RUBBER OXYGENASE CATALYTIC DOMAIN-CONTAINING PROTEIN"/>
    <property type="match status" value="1"/>
</dbReference>
<comment type="caution">
    <text evidence="2">The sequence shown here is derived from an EMBL/GenBank/DDBJ whole genome shotgun (WGS) entry which is preliminary data.</text>
</comment>
<dbReference type="GO" id="GO:0016491">
    <property type="term" value="F:oxidoreductase activity"/>
    <property type="evidence" value="ECO:0007669"/>
    <property type="project" value="InterPro"/>
</dbReference>
<protein>
    <submittedName>
        <fullName evidence="2">DUF2236 domain-containing protein</fullName>
    </submittedName>
</protein>
<feature type="domain" description="ER-bound oxygenase mpaB/mpaB'/Rubber oxygenase catalytic" evidence="1">
    <location>
        <begin position="45"/>
        <end position="269"/>
    </location>
</feature>
<evidence type="ECO:0000313" key="3">
    <source>
        <dbReference type="Proteomes" id="UP001140293"/>
    </source>
</evidence>
<dbReference type="Proteomes" id="UP001140293">
    <property type="component" value="Unassembled WGS sequence"/>
</dbReference>
<accession>A0A9X2YLR0</accession>
<organism evidence="2 3">
    <name type="scientific">[Mycobacterium] manitobense</name>
    <dbReference type="NCBI Taxonomy" id="190147"/>
    <lineage>
        <taxon>Bacteria</taxon>
        <taxon>Bacillati</taxon>
        <taxon>Actinomycetota</taxon>
        <taxon>Actinomycetes</taxon>
        <taxon>Mycobacteriales</taxon>
        <taxon>Mycobacteriaceae</taxon>
        <taxon>Mycolicibacterium</taxon>
    </lineage>
</organism>
<dbReference type="RefSeq" id="WP_264011631.1">
    <property type="nucleotide sequence ID" value="NZ_JACKSJ010000043.1"/>
</dbReference>
<dbReference type="InterPro" id="IPR018713">
    <property type="entry name" value="MPAB/Lcp_cat_dom"/>
</dbReference>
<proteinExistence type="predicted"/>
<dbReference type="Pfam" id="PF09995">
    <property type="entry name" value="MPAB_Lcp_cat"/>
    <property type="match status" value="1"/>
</dbReference>
<evidence type="ECO:0000313" key="2">
    <source>
        <dbReference type="EMBL" id="MCV7169444.1"/>
    </source>
</evidence>
<evidence type="ECO:0000259" key="1">
    <source>
        <dbReference type="Pfam" id="PF09995"/>
    </source>
</evidence>
<reference evidence="2" key="1">
    <citation type="submission" date="2020-07" db="EMBL/GenBank/DDBJ databases">
        <authorList>
            <person name="Pettersson B.M.F."/>
            <person name="Behra P.R.K."/>
            <person name="Ramesh M."/>
            <person name="Das S."/>
            <person name="Dasgupta S."/>
            <person name="Kirsebom L.A."/>
        </authorList>
    </citation>
    <scope>NUCLEOTIDE SEQUENCE</scope>
    <source>
        <strain evidence="2">DSM 44615</strain>
    </source>
</reference>
<dbReference type="PANTHER" id="PTHR36151">
    <property type="entry name" value="BLR2777 PROTEIN"/>
    <property type="match status" value="1"/>
</dbReference>